<dbReference type="OrthoDB" id="9768262at2"/>
<dbReference type="GO" id="GO:0016226">
    <property type="term" value="P:iron-sulfur cluster assembly"/>
    <property type="evidence" value="ECO:0007669"/>
    <property type="project" value="InterPro"/>
</dbReference>
<dbReference type="EMBL" id="RQFT01000011">
    <property type="protein sequence ID" value="TGL04449.1"/>
    <property type="molecule type" value="Genomic_DNA"/>
</dbReference>
<feature type="domain" description="SUF system FeS cluster assembly SufBD core" evidence="1">
    <location>
        <begin position="139"/>
        <end position="357"/>
    </location>
</feature>
<dbReference type="Pfam" id="PF01458">
    <property type="entry name" value="SUFBD_core"/>
    <property type="match status" value="1"/>
</dbReference>
<dbReference type="InterPro" id="IPR055346">
    <property type="entry name" value="Fe-S_cluster_assembly_SufBD"/>
</dbReference>
<name>A0A7I0HQG5_9LEPT</name>
<accession>A0A7I0HQG5</accession>
<proteinExistence type="predicted"/>
<evidence type="ECO:0000313" key="3">
    <source>
        <dbReference type="Proteomes" id="UP000297641"/>
    </source>
</evidence>
<dbReference type="PANTHER" id="PTHR43575:SF1">
    <property type="entry name" value="PROTEIN ABCI7, CHLOROPLASTIC"/>
    <property type="match status" value="1"/>
</dbReference>
<gene>
    <name evidence="2" type="ORF">EHQ43_13825</name>
</gene>
<dbReference type="SUPFAM" id="SSF101960">
    <property type="entry name" value="Stabilizer of iron transporter SufD"/>
    <property type="match status" value="1"/>
</dbReference>
<dbReference type="Proteomes" id="UP000297641">
    <property type="component" value="Unassembled WGS sequence"/>
</dbReference>
<dbReference type="PANTHER" id="PTHR43575">
    <property type="entry name" value="PROTEIN ABCI7, CHLOROPLASTIC"/>
    <property type="match status" value="1"/>
</dbReference>
<comment type="caution">
    <text evidence="2">The sequence shown here is derived from an EMBL/GenBank/DDBJ whole genome shotgun (WGS) entry which is preliminary data.</text>
</comment>
<evidence type="ECO:0000313" key="2">
    <source>
        <dbReference type="EMBL" id="TGL04449.1"/>
    </source>
</evidence>
<protein>
    <submittedName>
        <fullName evidence="2">SufD family Fe-S cluster assembly protein</fullName>
    </submittedName>
</protein>
<sequence>MNSLLIKNQFVLNQEKRKEFCSSFLGSWNDMTLPTEKDETYRKFPISSIDWKELGFDPFQKNSILDSNQKNSSPDLLPSQKIDEILTLVKNHLAKDFFNYVSLLNSKEIEFLICEDGLTEVDRKLVGDAVRSLVRIFYIPSGKTSQIKLNTESKHESDSLHLQTILDIFVSEKDSHVEILDEENTDEDLIQFRSVLIFTKENASLKLHHYPFGGFRSKFFLHSHLMGKGSEVIVDGVSALSKRNLKDLDMEMIHHADHTNSKISYKTIVTDKSHHIFTGNLIIPPNLKKVVAHQESFNLSLNKKARAEANPKLEVLAEDVSCTHGATVGDIDEEQYFYLLSRGLSPEESKSLLVTAFYGETIHSIGFSEDIKVGLESKVHTILVGGK</sequence>
<dbReference type="RefSeq" id="WP_135742186.1">
    <property type="nucleotide sequence ID" value="NZ_RQFT01000011.1"/>
</dbReference>
<dbReference type="AlphaFoldDB" id="A0A7I0HQG5"/>
<reference evidence="2 3" key="1">
    <citation type="journal article" date="2019" name="PLoS Negl. Trop. Dis.">
        <title>Revisiting the worldwide diversity of Leptospira species in the environment.</title>
        <authorList>
            <person name="Vincent A.T."/>
            <person name="Schiettekatte O."/>
            <person name="Bourhy P."/>
            <person name="Veyrier F.J."/>
            <person name="Picardeau M."/>
        </authorList>
    </citation>
    <scope>NUCLEOTIDE SEQUENCE [LARGE SCALE GENOMIC DNA]</scope>
    <source>
        <strain evidence="2 3">201800273</strain>
    </source>
</reference>
<dbReference type="InterPro" id="IPR000825">
    <property type="entry name" value="SUF_FeS_clus_asmbl_SufBD_core"/>
</dbReference>
<organism evidence="2 3">
    <name type="scientific">Leptospira bouyouniensis</name>
    <dbReference type="NCBI Taxonomy" id="2484911"/>
    <lineage>
        <taxon>Bacteria</taxon>
        <taxon>Pseudomonadati</taxon>
        <taxon>Spirochaetota</taxon>
        <taxon>Spirochaetia</taxon>
        <taxon>Leptospirales</taxon>
        <taxon>Leptospiraceae</taxon>
        <taxon>Leptospira</taxon>
    </lineage>
</organism>
<dbReference type="InterPro" id="IPR037284">
    <property type="entry name" value="SUF_FeS_clus_asmbl_SufBD_sf"/>
</dbReference>
<evidence type="ECO:0000259" key="1">
    <source>
        <dbReference type="Pfam" id="PF01458"/>
    </source>
</evidence>